<dbReference type="FunFam" id="2.30.140.10:FF:000001">
    <property type="entry name" value="SPE3p Spermidine synthase"/>
    <property type="match status" value="1"/>
</dbReference>
<comment type="similarity">
    <text evidence="2 11">Belongs to the spermidine/spermine synthase family.</text>
</comment>
<evidence type="ECO:0000256" key="10">
    <source>
        <dbReference type="PROSITE-ProRule" id="PRU00354"/>
    </source>
</evidence>
<dbReference type="Pfam" id="PF17284">
    <property type="entry name" value="Spermine_synt_N"/>
    <property type="match status" value="1"/>
</dbReference>
<dbReference type="InterPro" id="IPR030373">
    <property type="entry name" value="PABS_CS"/>
</dbReference>
<dbReference type="InterPro" id="IPR029063">
    <property type="entry name" value="SAM-dependent_MTases_sf"/>
</dbReference>
<dbReference type="GO" id="GO:0008295">
    <property type="term" value="P:spermidine biosynthetic process"/>
    <property type="evidence" value="ECO:0007669"/>
    <property type="project" value="TreeGrafter"/>
</dbReference>
<dbReference type="SMR" id="A0A482WFI5"/>
<dbReference type="GO" id="GO:0004766">
    <property type="term" value="F:spermidine synthase activity"/>
    <property type="evidence" value="ECO:0007669"/>
    <property type="project" value="UniProtKB-EC"/>
</dbReference>
<evidence type="ECO:0000256" key="3">
    <source>
        <dbReference type="ARBA" id="ARBA00011774"/>
    </source>
</evidence>
<dbReference type="STRING" id="195883.A0A482WFI5"/>
<feature type="domain" description="PABS" evidence="12">
    <location>
        <begin position="6"/>
        <end position="241"/>
    </location>
</feature>
<dbReference type="OrthoDB" id="38125at2759"/>
<dbReference type="Gene3D" id="3.40.50.150">
    <property type="entry name" value="Vaccinia Virus protein VP39"/>
    <property type="match status" value="1"/>
</dbReference>
<dbReference type="FunFam" id="3.40.50.150:FF:000013">
    <property type="entry name" value="Spermidine synthase"/>
    <property type="match status" value="1"/>
</dbReference>
<dbReference type="FunCoup" id="A0A482WFI5">
    <property type="interactions" value="1101"/>
</dbReference>
<evidence type="ECO:0000256" key="1">
    <source>
        <dbReference type="ARBA" id="ARBA00005123"/>
    </source>
</evidence>
<comment type="function">
    <text evidence="7">Catalyzes the production of spermidine from putrescine and decarboxylated S-adenosylmethionine (dcSAM). Has a strong preference for putrescine as substrate, and has very low activity towards 1,3-diaminopropane. Has extremely low activity towards spermidine.</text>
</comment>
<comment type="catalytic activity">
    <reaction evidence="6">
        <text>S-adenosyl 3-(methylsulfanyl)propylamine + putrescine = S-methyl-5'-thioadenosine + spermidine + H(+)</text>
        <dbReference type="Rhea" id="RHEA:12721"/>
        <dbReference type="ChEBI" id="CHEBI:15378"/>
        <dbReference type="ChEBI" id="CHEBI:17509"/>
        <dbReference type="ChEBI" id="CHEBI:57443"/>
        <dbReference type="ChEBI" id="CHEBI:57834"/>
        <dbReference type="ChEBI" id="CHEBI:326268"/>
        <dbReference type="EC" id="2.5.1.16"/>
    </reaction>
</comment>
<dbReference type="Proteomes" id="UP000291343">
    <property type="component" value="Unassembled WGS sequence"/>
</dbReference>
<dbReference type="InParanoid" id="A0A482WFI5"/>
<dbReference type="PROSITE" id="PS51006">
    <property type="entry name" value="PABS_2"/>
    <property type="match status" value="1"/>
</dbReference>
<organism evidence="13 14">
    <name type="scientific">Laodelphax striatellus</name>
    <name type="common">Small brown planthopper</name>
    <name type="synonym">Delphax striatella</name>
    <dbReference type="NCBI Taxonomy" id="195883"/>
    <lineage>
        <taxon>Eukaryota</taxon>
        <taxon>Metazoa</taxon>
        <taxon>Ecdysozoa</taxon>
        <taxon>Arthropoda</taxon>
        <taxon>Hexapoda</taxon>
        <taxon>Insecta</taxon>
        <taxon>Pterygota</taxon>
        <taxon>Neoptera</taxon>
        <taxon>Paraneoptera</taxon>
        <taxon>Hemiptera</taxon>
        <taxon>Auchenorrhyncha</taxon>
        <taxon>Fulgoroidea</taxon>
        <taxon>Delphacidae</taxon>
        <taxon>Criomorphinae</taxon>
        <taxon>Laodelphax</taxon>
    </lineage>
</organism>
<evidence type="ECO:0000256" key="7">
    <source>
        <dbReference type="ARBA" id="ARBA00053963"/>
    </source>
</evidence>
<accession>A0A482WFI5</accession>
<dbReference type="InterPro" id="IPR035246">
    <property type="entry name" value="Spermidine_synt_N"/>
</dbReference>
<dbReference type="NCBIfam" id="NF002010">
    <property type="entry name" value="PRK00811.1"/>
    <property type="match status" value="1"/>
</dbReference>
<dbReference type="Gene3D" id="2.30.140.10">
    <property type="entry name" value="Spermidine synthase, tetramerisation domain"/>
    <property type="match status" value="1"/>
</dbReference>
<dbReference type="InterPro" id="IPR037163">
    <property type="entry name" value="Spermidine_synt_N_sf"/>
</dbReference>
<name>A0A482WFI5_LAOST</name>
<dbReference type="SUPFAM" id="SSF53335">
    <property type="entry name" value="S-adenosyl-L-methionine-dependent methyltransferases"/>
    <property type="match status" value="1"/>
</dbReference>
<dbReference type="EC" id="2.5.1.16" evidence="4"/>
<dbReference type="GO" id="GO:0005829">
    <property type="term" value="C:cytosol"/>
    <property type="evidence" value="ECO:0007669"/>
    <property type="project" value="TreeGrafter"/>
</dbReference>
<evidence type="ECO:0000256" key="5">
    <source>
        <dbReference type="ARBA" id="ARBA00022679"/>
    </source>
</evidence>
<keyword evidence="14" id="KW-1185">Reference proteome</keyword>
<dbReference type="Pfam" id="PF01564">
    <property type="entry name" value="Spermine_synth"/>
    <property type="match status" value="1"/>
</dbReference>
<evidence type="ECO:0000256" key="6">
    <source>
        <dbReference type="ARBA" id="ARBA00049307"/>
    </source>
</evidence>
<dbReference type="InterPro" id="IPR001045">
    <property type="entry name" value="Spermi_synthase"/>
</dbReference>
<evidence type="ECO:0000256" key="2">
    <source>
        <dbReference type="ARBA" id="ARBA00007867"/>
    </source>
</evidence>
<comment type="caution">
    <text evidence="13">The sequence shown here is derived from an EMBL/GenBank/DDBJ whole genome shotgun (WGS) entry which is preliminary data.</text>
</comment>
<protein>
    <recommendedName>
        <fullName evidence="8">Spermidine synthase</fullName>
        <ecNumber evidence="4">2.5.1.16</ecNumber>
    </recommendedName>
    <alternativeName>
        <fullName evidence="9">Putrescine aminopropyltransferase</fullName>
    </alternativeName>
</protein>
<proteinExistence type="inferred from homology"/>
<dbReference type="AlphaFoldDB" id="A0A482WFI5"/>
<evidence type="ECO:0000256" key="4">
    <source>
        <dbReference type="ARBA" id="ARBA00012455"/>
    </source>
</evidence>
<comment type="pathway">
    <text evidence="1">Amine and polyamine biosynthesis; spermidine biosynthesis; spermidine from putrescine: step 1/1.</text>
</comment>
<evidence type="ECO:0000256" key="11">
    <source>
        <dbReference type="RuleBase" id="RU003836"/>
    </source>
</evidence>
<dbReference type="NCBIfam" id="TIGR00417">
    <property type="entry name" value="speE"/>
    <property type="match status" value="1"/>
</dbReference>
<reference evidence="13 14" key="1">
    <citation type="journal article" date="2017" name="Gigascience">
        <title>Genome sequence of the small brown planthopper, Laodelphax striatellus.</title>
        <authorList>
            <person name="Zhu J."/>
            <person name="Jiang F."/>
            <person name="Wang X."/>
            <person name="Yang P."/>
            <person name="Bao Y."/>
            <person name="Zhao W."/>
            <person name="Wang W."/>
            <person name="Lu H."/>
            <person name="Wang Q."/>
            <person name="Cui N."/>
            <person name="Li J."/>
            <person name="Chen X."/>
            <person name="Luo L."/>
            <person name="Yu J."/>
            <person name="Kang L."/>
            <person name="Cui F."/>
        </authorList>
    </citation>
    <scope>NUCLEOTIDE SEQUENCE [LARGE SCALE GENOMIC DNA]</scope>
    <source>
        <strain evidence="13">Lst14</strain>
    </source>
</reference>
<evidence type="ECO:0000313" key="13">
    <source>
        <dbReference type="EMBL" id="RZF31951.1"/>
    </source>
</evidence>
<evidence type="ECO:0000256" key="9">
    <source>
        <dbReference type="ARBA" id="ARBA00082964"/>
    </source>
</evidence>
<dbReference type="PANTHER" id="PTHR11558">
    <property type="entry name" value="SPERMIDINE/SPERMINE SYNTHASE"/>
    <property type="match status" value="1"/>
</dbReference>
<keyword evidence="10" id="KW-0620">Polyamine biosynthesis</keyword>
<keyword evidence="5 10" id="KW-0808">Transferase</keyword>
<dbReference type="PROSITE" id="PS01330">
    <property type="entry name" value="PABS_1"/>
    <property type="match status" value="1"/>
</dbReference>
<gene>
    <name evidence="13" type="ORF">LSTR_LSTR012421</name>
</gene>
<evidence type="ECO:0000256" key="8">
    <source>
        <dbReference type="ARBA" id="ARBA00072554"/>
    </source>
</evidence>
<evidence type="ECO:0000313" key="14">
    <source>
        <dbReference type="Proteomes" id="UP000291343"/>
    </source>
</evidence>
<dbReference type="InterPro" id="IPR030374">
    <property type="entry name" value="PABS"/>
</dbReference>
<dbReference type="PANTHER" id="PTHR11558:SF11">
    <property type="entry name" value="SPERMIDINE SYNTHASE"/>
    <property type="match status" value="1"/>
</dbReference>
<dbReference type="EMBL" id="QKKF02037815">
    <property type="protein sequence ID" value="RZF31951.1"/>
    <property type="molecule type" value="Genomic_DNA"/>
</dbReference>
<feature type="active site" description="Proton acceptor" evidence="10">
    <location>
        <position position="161"/>
    </location>
</feature>
<evidence type="ECO:0000259" key="12">
    <source>
        <dbReference type="PROSITE" id="PS51006"/>
    </source>
</evidence>
<sequence length="299" mass="33484">MDAIKDGWFSELSTLWPGVCLSLEVEKILHSEKSEFQDIKVLQTKSHGKALILDGIIQCTENDEFSYQEMISFLPLCSHPNPKQVLIVGGGDGGVAREVVKHPAVEHVTQVEIDARVMQVSKQYLPNMGVGLSHPKVSVFVGDGFKFMKEHKNQFDVIITDSSDPIGPAESLFQQSYFELMREALKPGGIVCSQAGTVWCGLETVVNTFNFCKNVFESCSYGYSAVPTYPTGQIGYVLGRKIERTNFKEPVRIFSEMELEKMGLRYYSPEIHRAAFVLPRFAQKALYGTEQKVNGMNHD</sequence>
<dbReference type="HAMAP" id="MF_00198">
    <property type="entry name" value="Spermidine_synth"/>
    <property type="match status" value="1"/>
</dbReference>
<dbReference type="CDD" id="cd02440">
    <property type="entry name" value="AdoMet_MTases"/>
    <property type="match status" value="1"/>
</dbReference>
<comment type="subunit">
    <text evidence="3">Homodimer or homotetramer.</text>
</comment>